<dbReference type="PANTHER" id="PTHR33607:SF2">
    <property type="entry name" value="ENDONUCLEASE-1"/>
    <property type="match status" value="1"/>
</dbReference>
<dbReference type="InterPro" id="IPR044925">
    <property type="entry name" value="His-Me_finger_sf"/>
</dbReference>
<dbReference type="Pfam" id="PF04231">
    <property type="entry name" value="Endonuclease_1"/>
    <property type="match status" value="1"/>
</dbReference>
<feature type="signal peptide" evidence="5">
    <location>
        <begin position="1"/>
        <end position="21"/>
    </location>
</feature>
<dbReference type="Proteomes" id="UP000236738">
    <property type="component" value="Unassembled WGS sequence"/>
</dbReference>
<feature type="chain" id="PRO_5009283747" evidence="5">
    <location>
        <begin position="22"/>
        <end position="686"/>
    </location>
</feature>
<dbReference type="OrthoDB" id="5485925at2"/>
<evidence type="ECO:0000313" key="8">
    <source>
        <dbReference type="Proteomes" id="UP000236738"/>
    </source>
</evidence>
<evidence type="ECO:0000256" key="1">
    <source>
        <dbReference type="ARBA" id="ARBA00006429"/>
    </source>
</evidence>
<dbReference type="RefSeq" id="WP_103912137.1">
    <property type="nucleotide sequence ID" value="NZ_FNUS01000001.1"/>
</dbReference>
<protein>
    <submittedName>
        <fullName evidence="7">Por secretion system C-terminal sorting domain-containing protein</fullName>
    </submittedName>
</protein>
<keyword evidence="2" id="KW-0540">Nuclease</keyword>
<evidence type="ECO:0000256" key="5">
    <source>
        <dbReference type="SAM" id="SignalP"/>
    </source>
</evidence>
<dbReference type="InterPro" id="IPR026444">
    <property type="entry name" value="Secre_tail"/>
</dbReference>
<dbReference type="Pfam" id="PF00041">
    <property type="entry name" value="fn3"/>
    <property type="match status" value="2"/>
</dbReference>
<dbReference type="CDD" id="cd00063">
    <property type="entry name" value="FN3"/>
    <property type="match status" value="2"/>
</dbReference>
<evidence type="ECO:0000256" key="2">
    <source>
        <dbReference type="ARBA" id="ARBA00022722"/>
    </source>
</evidence>
<dbReference type="InterPro" id="IPR003961">
    <property type="entry name" value="FN3_dom"/>
</dbReference>
<dbReference type="SUPFAM" id="SSF54060">
    <property type="entry name" value="His-Me finger endonucleases"/>
    <property type="match status" value="1"/>
</dbReference>
<name>A0A1H5S898_9FLAO</name>
<dbReference type="PANTHER" id="PTHR33607">
    <property type="entry name" value="ENDONUCLEASE-1"/>
    <property type="match status" value="1"/>
</dbReference>
<evidence type="ECO:0000256" key="4">
    <source>
        <dbReference type="ARBA" id="ARBA00022801"/>
    </source>
</evidence>
<evidence type="ECO:0000259" key="6">
    <source>
        <dbReference type="PROSITE" id="PS50853"/>
    </source>
</evidence>
<dbReference type="NCBIfam" id="TIGR04183">
    <property type="entry name" value="Por_Secre_tail"/>
    <property type="match status" value="1"/>
</dbReference>
<keyword evidence="8" id="KW-1185">Reference proteome</keyword>
<accession>A0A1H5S898</accession>
<dbReference type="InterPro" id="IPR013783">
    <property type="entry name" value="Ig-like_fold"/>
</dbReference>
<sequence>MKKLFTLFTITLLLSFANAQAPAGYYDGTAGLTGAALKTKLSQIITNGSRDNGYNGLYNGYPTTDSDHFYENDGSVLDMYSENPTGPDPYNYTHGTKKCGNYSKEGDCYNREHVVPQSLFGSNSPMVSDINFIRPTDGKVNGMRSNYPYALVSSPSFTSKNGTKVGPSSSKGYSGSACEPINEFKGDIARMIFYFVTRYESKLSTFSSGDMLGNTTYPGLTVWERDVLLAWAAQDPVSPSEIERNNAAYVFQGNRNPFIDHPEWVQQIWGTQVVDNEVPSTPTNLAVTSTTSATANLTWTASTDNVGVAYYKIFVDGVFKTNSSSTTATVSGLAQGTTFNFNVVAVDAAGNVSGQSNTATGTTLVDITPPTAATNLTITSIGSNNIAIQWTAATDNVEVTSYEIYVNDALFGSSDSTDSNIANLDPNTTYNIYVVAKDAAGNASPKSNVVMGTTLAIGTDCGNENFETIPPASSNYSTYNWTSNGISWTSEDSRTDLTINGRAITIRHGSLTALSAPNGIGSLTVTTQLQYSAAADVSNNVLEIYINGVDTGKSIPYSATPTTTTVTDLNVTGDVEIMLVNKEITKNRVSIDDMKWTCYTTAATKETNTKKNSLIIYPNPVKNRELNVSGKNLSEISQAQIFDFTGKMVQSIEKPFKNSTVIKLHNLNKGVYLLKAGDLSAKFIVD</sequence>
<evidence type="ECO:0000256" key="3">
    <source>
        <dbReference type="ARBA" id="ARBA00022729"/>
    </source>
</evidence>
<organism evidence="7 8">
    <name type="scientific">Halpernia humi</name>
    <dbReference type="NCBI Taxonomy" id="493375"/>
    <lineage>
        <taxon>Bacteria</taxon>
        <taxon>Pseudomonadati</taxon>
        <taxon>Bacteroidota</taxon>
        <taxon>Flavobacteriia</taxon>
        <taxon>Flavobacteriales</taxon>
        <taxon>Weeksellaceae</taxon>
        <taxon>Chryseobacterium group</taxon>
        <taxon>Halpernia</taxon>
    </lineage>
</organism>
<keyword evidence="4" id="KW-0378">Hydrolase</keyword>
<keyword evidence="3 5" id="KW-0732">Signal</keyword>
<dbReference type="InterPro" id="IPR007346">
    <property type="entry name" value="Endonuclease-I"/>
</dbReference>
<dbReference type="EMBL" id="FNUS01000001">
    <property type="protein sequence ID" value="SEF46650.1"/>
    <property type="molecule type" value="Genomic_DNA"/>
</dbReference>
<dbReference type="SUPFAM" id="SSF49265">
    <property type="entry name" value="Fibronectin type III"/>
    <property type="match status" value="1"/>
</dbReference>
<evidence type="ECO:0000313" key="7">
    <source>
        <dbReference type="EMBL" id="SEF46650.1"/>
    </source>
</evidence>
<feature type="domain" description="Fibronectin type-III" evidence="6">
    <location>
        <begin position="372"/>
        <end position="457"/>
    </location>
</feature>
<dbReference type="AlphaFoldDB" id="A0A1H5S898"/>
<dbReference type="InterPro" id="IPR036116">
    <property type="entry name" value="FN3_sf"/>
</dbReference>
<dbReference type="Gene3D" id="2.60.40.10">
    <property type="entry name" value="Immunoglobulins"/>
    <property type="match status" value="2"/>
</dbReference>
<proteinExistence type="inferred from homology"/>
<dbReference type="GO" id="GO:0004518">
    <property type="term" value="F:nuclease activity"/>
    <property type="evidence" value="ECO:0007669"/>
    <property type="project" value="UniProtKB-KW"/>
</dbReference>
<dbReference type="GO" id="GO:0016787">
    <property type="term" value="F:hydrolase activity"/>
    <property type="evidence" value="ECO:0007669"/>
    <property type="project" value="UniProtKB-KW"/>
</dbReference>
<dbReference type="PROSITE" id="PS50853">
    <property type="entry name" value="FN3"/>
    <property type="match status" value="2"/>
</dbReference>
<dbReference type="Pfam" id="PF18962">
    <property type="entry name" value="Por_Secre_tail"/>
    <property type="match status" value="1"/>
</dbReference>
<feature type="domain" description="Fibronectin type-III" evidence="6">
    <location>
        <begin position="281"/>
        <end position="366"/>
    </location>
</feature>
<dbReference type="SMART" id="SM00060">
    <property type="entry name" value="FN3"/>
    <property type="match status" value="2"/>
</dbReference>
<comment type="similarity">
    <text evidence="1">Belongs to the EndA/NucM nuclease family.</text>
</comment>
<gene>
    <name evidence="7" type="ORF">SAMN05421847_0068</name>
</gene>
<reference evidence="8" key="1">
    <citation type="submission" date="2016-10" db="EMBL/GenBank/DDBJ databases">
        <authorList>
            <person name="Varghese N."/>
            <person name="Submissions S."/>
        </authorList>
    </citation>
    <scope>NUCLEOTIDE SEQUENCE [LARGE SCALE GENOMIC DNA]</scope>
    <source>
        <strain evidence="8">DSM 21580</strain>
    </source>
</reference>